<protein>
    <submittedName>
        <fullName evidence="4">Uncharacterized protein</fullName>
    </submittedName>
</protein>
<feature type="signal peptide" evidence="2">
    <location>
        <begin position="1"/>
        <end position="18"/>
    </location>
</feature>
<keyword evidence="2" id="KW-0732">Signal</keyword>
<dbReference type="WBParaSite" id="scf7180000423339.g10739">
    <property type="protein sequence ID" value="scf7180000423339.g10739"/>
    <property type="gene ID" value="scf7180000423339.g10739"/>
</dbReference>
<evidence type="ECO:0000256" key="1">
    <source>
        <dbReference type="SAM" id="MobiDB-lite"/>
    </source>
</evidence>
<feature type="chain" id="PRO_5037610678" evidence="2">
    <location>
        <begin position="19"/>
        <end position="381"/>
    </location>
</feature>
<feature type="region of interest" description="Disordered" evidence="1">
    <location>
        <begin position="266"/>
        <end position="288"/>
    </location>
</feature>
<feature type="compositionally biased region" description="Low complexity" evidence="1">
    <location>
        <begin position="37"/>
        <end position="49"/>
    </location>
</feature>
<accession>A0A915P8X4</accession>
<evidence type="ECO:0000313" key="4">
    <source>
        <dbReference type="WBParaSite" id="scf7180000423339.g10739"/>
    </source>
</evidence>
<evidence type="ECO:0000313" key="3">
    <source>
        <dbReference type="Proteomes" id="UP000887560"/>
    </source>
</evidence>
<dbReference type="Proteomes" id="UP000887560">
    <property type="component" value="Unplaced"/>
</dbReference>
<feature type="compositionally biased region" description="Basic and acidic residues" evidence="1">
    <location>
        <begin position="269"/>
        <end position="278"/>
    </location>
</feature>
<evidence type="ECO:0000256" key="2">
    <source>
        <dbReference type="SAM" id="SignalP"/>
    </source>
</evidence>
<feature type="compositionally biased region" description="Polar residues" evidence="1">
    <location>
        <begin position="50"/>
        <end position="63"/>
    </location>
</feature>
<reference evidence="4" key="1">
    <citation type="submission" date="2022-11" db="UniProtKB">
        <authorList>
            <consortium name="WormBaseParasite"/>
        </authorList>
    </citation>
    <scope>IDENTIFICATION</scope>
</reference>
<proteinExistence type="predicted"/>
<keyword evidence="3" id="KW-1185">Reference proteome</keyword>
<name>A0A915P8X4_9BILA</name>
<feature type="compositionally biased region" description="Polar residues" evidence="1">
    <location>
        <begin position="75"/>
        <end position="89"/>
    </location>
</feature>
<organism evidence="3 4">
    <name type="scientific">Meloidogyne floridensis</name>
    <dbReference type="NCBI Taxonomy" id="298350"/>
    <lineage>
        <taxon>Eukaryota</taxon>
        <taxon>Metazoa</taxon>
        <taxon>Ecdysozoa</taxon>
        <taxon>Nematoda</taxon>
        <taxon>Chromadorea</taxon>
        <taxon>Rhabditida</taxon>
        <taxon>Tylenchina</taxon>
        <taxon>Tylenchomorpha</taxon>
        <taxon>Tylenchoidea</taxon>
        <taxon>Meloidogynidae</taxon>
        <taxon>Meloidogyninae</taxon>
        <taxon>Meloidogyne</taxon>
    </lineage>
</organism>
<dbReference type="AlphaFoldDB" id="A0A915P8X4"/>
<sequence length="381" mass="43074">MKLLIIYLTPLFITSIVSQPKHNRNSPDADPNKRRSVSGSDTGTGTGTSNPDATTQGAQQTNFFGLGGIFGSHPFHNQQEQQPPTSFGSSFPHFNLPDYTQQQQSLGSFPHYVHQGNLPGNSTQPLFTPPITPYGDYGSYHQVNPTLQGDYNQNPWPERKLNIIDSENFIELFLTPLVVFLIWIQKLPRSQTKNFVSKCHWGSGPGGSVSEHGNPTGQADYTSINYPPSFSPLPFTPQSFWGHEHDHPTPSVGEEDLNQWLEEIQQEDQTSKQGEEAAPKSQPKLRSQKERAEKIVKKLGYTPKQISFKYLTRRYLRGYCHLCQEHKYDIEFTVNNDEGVENCIMQHISSDNHQNAIKNENITTKETQTKQQTTKGHFKCL</sequence>
<feature type="region of interest" description="Disordered" evidence="1">
    <location>
        <begin position="19"/>
        <end position="92"/>
    </location>
</feature>